<evidence type="ECO:0000256" key="2">
    <source>
        <dbReference type="ARBA" id="ARBA00022691"/>
    </source>
</evidence>
<dbReference type="STRING" id="36844.SAMN04488501_105110"/>
<dbReference type="InterPro" id="IPR029063">
    <property type="entry name" value="SAM-dependent_MTases_sf"/>
</dbReference>
<sequence>MHKFNIKSIEKLDNPERRRIMPPEETLAKFNIKDDGTLLDIGCGIGYFTIPAVNLVKNHKVIGIDIVREILEVAEERAKGISNIEFRQSEEYSFPVENNSIKYSFICNVIHEIEDKEMYLNEIERVLLEGGYLLIIDWDKKEMPVGPPINDRISKNEMIELCNSTGLKFIGDIDVSSNNYGLILKKV</sequence>
<dbReference type="Gene3D" id="3.40.50.150">
    <property type="entry name" value="Vaccinia Virus protein VP39"/>
    <property type="match status" value="1"/>
</dbReference>
<evidence type="ECO:0000256" key="8">
    <source>
        <dbReference type="ARBA" id="ARBA00048428"/>
    </source>
</evidence>
<dbReference type="InterPro" id="IPR026669">
    <property type="entry name" value="Arsenite_MeTrfase-like"/>
</dbReference>
<dbReference type="EC" id="2.1.1.137" evidence="4"/>
<dbReference type="PATRIC" id="fig|1121318.3.peg.113"/>
<dbReference type="SUPFAM" id="SSF53335">
    <property type="entry name" value="S-adenosyl-L-methionine-dependent methyltransferases"/>
    <property type="match status" value="1"/>
</dbReference>
<dbReference type="Pfam" id="PF13847">
    <property type="entry name" value="Methyltransf_31"/>
    <property type="match status" value="1"/>
</dbReference>
<evidence type="ECO:0000259" key="9">
    <source>
        <dbReference type="Pfam" id="PF13847"/>
    </source>
</evidence>
<dbReference type="RefSeq" id="WP_052219723.1">
    <property type="nucleotide sequence ID" value="NZ_LHUR01000005.1"/>
</dbReference>
<dbReference type="InterPro" id="IPR025714">
    <property type="entry name" value="Methyltranfer_dom"/>
</dbReference>
<evidence type="ECO:0000256" key="3">
    <source>
        <dbReference type="ARBA" id="ARBA00034487"/>
    </source>
</evidence>
<name>A0A0L6ZF83_9CLOT</name>
<evidence type="ECO:0000256" key="6">
    <source>
        <dbReference type="ARBA" id="ARBA00047941"/>
    </source>
</evidence>
<dbReference type="CDD" id="cd02440">
    <property type="entry name" value="AdoMet_MTases"/>
    <property type="match status" value="1"/>
</dbReference>
<comment type="catalytic activity">
    <reaction evidence="7">
        <text>arsenic triglutathione + 2 [thioredoxin]-dithiol + 2 S-adenosyl-L-methionine + H2O = dimethylarsinous acid + 2 [thioredoxin]-disulfide + 3 glutathione + 2 S-adenosyl-L-homocysteine + 2 H(+)</text>
        <dbReference type="Rhea" id="RHEA:69464"/>
        <dbReference type="Rhea" id="RHEA-COMP:10698"/>
        <dbReference type="Rhea" id="RHEA-COMP:10700"/>
        <dbReference type="ChEBI" id="CHEBI:15377"/>
        <dbReference type="ChEBI" id="CHEBI:15378"/>
        <dbReference type="ChEBI" id="CHEBI:23808"/>
        <dbReference type="ChEBI" id="CHEBI:29950"/>
        <dbReference type="ChEBI" id="CHEBI:50058"/>
        <dbReference type="ChEBI" id="CHEBI:57856"/>
        <dbReference type="ChEBI" id="CHEBI:57925"/>
        <dbReference type="ChEBI" id="CHEBI:59789"/>
        <dbReference type="ChEBI" id="CHEBI:183640"/>
        <dbReference type="EC" id="2.1.1.137"/>
    </reaction>
</comment>
<evidence type="ECO:0000313" key="10">
    <source>
        <dbReference type="EMBL" id="KOA21443.1"/>
    </source>
</evidence>
<reference evidence="11" key="1">
    <citation type="submission" date="2015-08" db="EMBL/GenBank/DDBJ databases">
        <title>Genome sequence of the strict anaerobe Clostridium homopropionicum LuHBu1 (DSM 5847T).</title>
        <authorList>
            <person name="Poehlein A."/>
            <person name="Beck M."/>
            <person name="Schiel-Bengelsdorf B."/>
            <person name="Bengelsdorf F.R."/>
            <person name="Daniel R."/>
            <person name="Duerre P."/>
        </authorList>
    </citation>
    <scope>NUCLEOTIDE SEQUENCE [LARGE SCALE GENOMIC DNA]</scope>
    <source>
        <strain evidence="11">DSM 5847</strain>
    </source>
</reference>
<proteinExistence type="inferred from homology"/>
<feature type="domain" description="Methyltransferase" evidence="9">
    <location>
        <begin position="33"/>
        <end position="151"/>
    </location>
</feature>
<evidence type="ECO:0000256" key="1">
    <source>
        <dbReference type="ARBA" id="ARBA00022679"/>
    </source>
</evidence>
<evidence type="ECO:0000256" key="7">
    <source>
        <dbReference type="ARBA" id="ARBA00047943"/>
    </source>
</evidence>
<organism evidence="10 11">
    <name type="scientific">Clostridium homopropionicum DSM 5847</name>
    <dbReference type="NCBI Taxonomy" id="1121318"/>
    <lineage>
        <taxon>Bacteria</taxon>
        <taxon>Bacillati</taxon>
        <taxon>Bacillota</taxon>
        <taxon>Clostridia</taxon>
        <taxon>Eubacteriales</taxon>
        <taxon>Clostridiaceae</taxon>
        <taxon>Clostridium</taxon>
    </lineage>
</organism>
<comment type="caution">
    <text evidence="10">The sequence shown here is derived from an EMBL/GenBank/DDBJ whole genome shotgun (WGS) entry which is preliminary data.</text>
</comment>
<keyword evidence="1 10" id="KW-0808">Transferase</keyword>
<evidence type="ECO:0000256" key="5">
    <source>
        <dbReference type="ARBA" id="ARBA00034545"/>
    </source>
</evidence>
<evidence type="ECO:0000313" key="11">
    <source>
        <dbReference type="Proteomes" id="UP000037043"/>
    </source>
</evidence>
<comment type="catalytic activity">
    <reaction evidence="6">
        <text>arsenic triglutathione + [thioredoxin]-dithiol + S-adenosyl-L-methionine + 2 H2O = methylarsonous acid + [thioredoxin]-disulfide + 3 glutathione + S-adenosyl-L-homocysteine + H(+)</text>
        <dbReference type="Rhea" id="RHEA:69460"/>
        <dbReference type="Rhea" id="RHEA-COMP:10698"/>
        <dbReference type="Rhea" id="RHEA-COMP:10700"/>
        <dbReference type="ChEBI" id="CHEBI:15377"/>
        <dbReference type="ChEBI" id="CHEBI:15378"/>
        <dbReference type="ChEBI" id="CHEBI:17826"/>
        <dbReference type="ChEBI" id="CHEBI:29950"/>
        <dbReference type="ChEBI" id="CHEBI:50058"/>
        <dbReference type="ChEBI" id="CHEBI:57856"/>
        <dbReference type="ChEBI" id="CHEBI:57925"/>
        <dbReference type="ChEBI" id="CHEBI:59789"/>
        <dbReference type="ChEBI" id="CHEBI:183640"/>
        <dbReference type="EC" id="2.1.1.137"/>
    </reaction>
</comment>
<dbReference type="GO" id="GO:0032259">
    <property type="term" value="P:methylation"/>
    <property type="evidence" value="ECO:0007669"/>
    <property type="project" value="UniProtKB-KW"/>
</dbReference>
<keyword evidence="11" id="KW-1185">Reference proteome</keyword>
<comment type="catalytic activity">
    <reaction evidence="8">
        <text>arsenic triglutathione + 3 [thioredoxin]-dithiol + 3 S-adenosyl-L-methionine = trimethylarsine + 3 [thioredoxin]-disulfide + 3 glutathione + 3 S-adenosyl-L-homocysteine + 3 H(+)</text>
        <dbReference type="Rhea" id="RHEA:69432"/>
        <dbReference type="Rhea" id="RHEA-COMP:10698"/>
        <dbReference type="Rhea" id="RHEA-COMP:10700"/>
        <dbReference type="ChEBI" id="CHEBI:15378"/>
        <dbReference type="ChEBI" id="CHEBI:27130"/>
        <dbReference type="ChEBI" id="CHEBI:29950"/>
        <dbReference type="ChEBI" id="CHEBI:50058"/>
        <dbReference type="ChEBI" id="CHEBI:57856"/>
        <dbReference type="ChEBI" id="CHEBI:57925"/>
        <dbReference type="ChEBI" id="CHEBI:59789"/>
        <dbReference type="ChEBI" id="CHEBI:183640"/>
        <dbReference type="EC" id="2.1.1.137"/>
    </reaction>
</comment>
<evidence type="ECO:0000256" key="4">
    <source>
        <dbReference type="ARBA" id="ARBA00034521"/>
    </source>
</evidence>
<protein>
    <recommendedName>
        <fullName evidence="5">Arsenite methyltransferase</fullName>
        <ecNumber evidence="4">2.1.1.137</ecNumber>
    </recommendedName>
</protein>
<dbReference type="PANTHER" id="PTHR43675:SF8">
    <property type="entry name" value="ARSENITE METHYLTRANSFERASE"/>
    <property type="match status" value="1"/>
</dbReference>
<dbReference type="AlphaFoldDB" id="A0A0L6ZF83"/>
<dbReference type="GO" id="GO:0030791">
    <property type="term" value="F:arsenite methyltransferase activity"/>
    <property type="evidence" value="ECO:0007669"/>
    <property type="project" value="UniProtKB-EC"/>
</dbReference>
<gene>
    <name evidence="10" type="primary">rebM</name>
    <name evidence="10" type="ORF">CLHOM_01140</name>
</gene>
<dbReference type="EMBL" id="LHUR01000005">
    <property type="protein sequence ID" value="KOA21443.1"/>
    <property type="molecule type" value="Genomic_DNA"/>
</dbReference>
<dbReference type="Proteomes" id="UP000037043">
    <property type="component" value="Unassembled WGS sequence"/>
</dbReference>
<comment type="similarity">
    <text evidence="3">Belongs to the methyltransferase superfamily. Arsenite methyltransferase family.</text>
</comment>
<accession>A0A0L6ZF83</accession>
<keyword evidence="2" id="KW-0949">S-adenosyl-L-methionine</keyword>
<keyword evidence="10" id="KW-0489">Methyltransferase</keyword>
<dbReference type="PANTHER" id="PTHR43675">
    <property type="entry name" value="ARSENITE METHYLTRANSFERASE"/>
    <property type="match status" value="1"/>
</dbReference>